<reference evidence="2" key="1">
    <citation type="submission" date="2022-07" db="EMBL/GenBank/DDBJ databases">
        <title>Draft genome sequence of Zalerion maritima ATCC 34329, a (micro)plastics degrading marine fungus.</title>
        <authorList>
            <person name="Paco A."/>
            <person name="Goncalves M.F.M."/>
            <person name="Rocha-Santos T.A.P."/>
            <person name="Alves A."/>
        </authorList>
    </citation>
    <scope>NUCLEOTIDE SEQUENCE</scope>
    <source>
        <strain evidence="2">ATCC 34329</strain>
    </source>
</reference>
<keyword evidence="3" id="KW-1185">Reference proteome</keyword>
<sequence>MINLQRRKRTQSQDLRRRLLKNRSPSVQKGSVKHLLTLIQKGKKNPDYPFQHKAIPDYFRIHFRPLSRPRKKKLSVDSEILGATPYPHPIRAIGKDLDPVVEGEDRANESRKYADLQNSQVDPTYKSVQRYFNDWRAISAKARNKGLPKDSANHFLKPIPYSVLGKLMEKLDVKDINDLYRPGELTNIMDCLQNLYNRAVIRYEKTGKADNAYLIKPRTSEKERIRHAGTLPENYNRHFISQRKNKQSTSSGSKSKEKTKSTHSSSTHTGSEDKSLNAAMEKLGIHDIKDLTKYVEEQVRQAISRHFTNSGKNLPLKDKTSRKTRESHKIQANAYAVTDNLKENQDSSDSPYSSSSSLSANSLDVEVRILTTGDIPTKMAPPKGKRCKYCFKVGHRMDFCKTIVSDAANKICQKVGTSYNSWEAGTKGNTHTPESLNTAGFRIFINRHWITGTYKRIGVRAAIFMWLYEAGQIYGWTFPGAKYVKKLKKSPAGENIPWGFAKNLDWALHIKPNYPLSVLRAREISFTTAFQKLKKKYPKYSKLIAEDIALIEVHISNPDITKEDIARQKGYRTFKKLKNHHEGQDSDLEIFKAPKQNRPSSAPQENTQRKMAMAYSQYRRQSNPKRPFPSPKQQDRIMVVDEKEAKDNRKRMAFDIREDPKGKKAATENLYRPIIRLSVLQYARKNPTWAKESANRLLRAAGLHAMQVVRTKEVDAQGNSIIMETDFEDGIGGLEVGSVFDNDEEQNENVFSEMEGFHELTGININNIEQILHLENGQEELLYKSH</sequence>
<evidence type="ECO:0000256" key="1">
    <source>
        <dbReference type="SAM" id="MobiDB-lite"/>
    </source>
</evidence>
<organism evidence="2 3">
    <name type="scientific">Zalerion maritima</name>
    <dbReference type="NCBI Taxonomy" id="339359"/>
    <lineage>
        <taxon>Eukaryota</taxon>
        <taxon>Fungi</taxon>
        <taxon>Dikarya</taxon>
        <taxon>Ascomycota</taxon>
        <taxon>Pezizomycotina</taxon>
        <taxon>Sordariomycetes</taxon>
        <taxon>Lulworthiomycetidae</taxon>
        <taxon>Lulworthiales</taxon>
        <taxon>Lulworthiaceae</taxon>
        <taxon>Zalerion</taxon>
    </lineage>
</organism>
<evidence type="ECO:0000313" key="3">
    <source>
        <dbReference type="Proteomes" id="UP001201980"/>
    </source>
</evidence>
<comment type="caution">
    <text evidence="2">The sequence shown here is derived from an EMBL/GenBank/DDBJ whole genome shotgun (WGS) entry which is preliminary data.</text>
</comment>
<gene>
    <name evidence="2" type="ORF">MKZ38_007066</name>
</gene>
<feature type="region of interest" description="Disordered" evidence="1">
    <location>
        <begin position="579"/>
        <end position="609"/>
    </location>
</feature>
<dbReference type="EMBL" id="JAKWBI020000442">
    <property type="protein sequence ID" value="KAJ2894962.1"/>
    <property type="molecule type" value="Genomic_DNA"/>
</dbReference>
<feature type="region of interest" description="Disordered" evidence="1">
    <location>
        <begin position="306"/>
        <end position="358"/>
    </location>
</feature>
<proteinExistence type="predicted"/>
<feature type="region of interest" description="Disordered" evidence="1">
    <location>
        <begin position="223"/>
        <end position="276"/>
    </location>
</feature>
<accession>A0AAD5RIX3</accession>
<dbReference type="Proteomes" id="UP001201980">
    <property type="component" value="Unassembled WGS sequence"/>
</dbReference>
<feature type="compositionally biased region" description="Low complexity" evidence="1">
    <location>
        <begin position="347"/>
        <end position="358"/>
    </location>
</feature>
<evidence type="ECO:0000313" key="2">
    <source>
        <dbReference type="EMBL" id="KAJ2894962.1"/>
    </source>
</evidence>
<feature type="compositionally biased region" description="Polar residues" evidence="1">
    <location>
        <begin position="597"/>
        <end position="606"/>
    </location>
</feature>
<name>A0AAD5RIX3_9PEZI</name>
<protein>
    <submittedName>
        <fullName evidence="2">Uncharacterized protein</fullName>
    </submittedName>
</protein>
<dbReference type="AlphaFoldDB" id="A0AAD5RIX3"/>
<feature type="compositionally biased region" description="Basic and acidic residues" evidence="1">
    <location>
        <begin position="580"/>
        <end position="592"/>
    </location>
</feature>
<feature type="compositionally biased region" description="Basic and acidic residues" evidence="1">
    <location>
        <begin position="315"/>
        <end position="329"/>
    </location>
</feature>